<comment type="caution">
    <text evidence="2">The sequence shown here is derived from an EMBL/GenBank/DDBJ whole genome shotgun (WGS) entry which is preliminary data.</text>
</comment>
<reference evidence="2 3" key="1">
    <citation type="submission" date="2019-05" db="EMBL/GenBank/DDBJ databases">
        <title>Another draft genome of Portunus trituberculatus and its Hox gene families provides insights of decapod evolution.</title>
        <authorList>
            <person name="Jeong J.-H."/>
            <person name="Song I."/>
            <person name="Kim S."/>
            <person name="Choi T."/>
            <person name="Kim D."/>
            <person name="Ryu S."/>
            <person name="Kim W."/>
        </authorList>
    </citation>
    <scope>NUCLEOTIDE SEQUENCE [LARGE SCALE GENOMIC DNA]</scope>
    <source>
        <tissue evidence="2">Muscle</tissue>
    </source>
</reference>
<dbReference type="OrthoDB" id="6250964at2759"/>
<dbReference type="AlphaFoldDB" id="A0A5B7K0X0"/>
<dbReference type="InterPro" id="IPR013151">
    <property type="entry name" value="Immunoglobulin_dom"/>
</dbReference>
<dbReference type="InterPro" id="IPR036179">
    <property type="entry name" value="Ig-like_dom_sf"/>
</dbReference>
<dbReference type="EMBL" id="VSRR010121890">
    <property type="protein sequence ID" value="MPD00197.1"/>
    <property type="molecule type" value="Genomic_DNA"/>
</dbReference>
<evidence type="ECO:0000259" key="1">
    <source>
        <dbReference type="Pfam" id="PF00047"/>
    </source>
</evidence>
<feature type="domain" description="Immunoglobulin-like beta-sandwich" evidence="1">
    <location>
        <begin position="8"/>
        <end position="39"/>
    </location>
</feature>
<name>A0A5B7K0X0_PORTR</name>
<proteinExistence type="predicted"/>
<protein>
    <recommendedName>
        <fullName evidence="1">Immunoglobulin-like beta-sandwich domain-containing protein</fullName>
    </recommendedName>
</protein>
<dbReference type="InterPro" id="IPR013783">
    <property type="entry name" value="Ig-like_fold"/>
</dbReference>
<sequence>MKAGIIVSQKNLVLQMVRRTSAGNYTCTASNALGTTTSNVVPLSIRCECLSSHCA</sequence>
<keyword evidence="3" id="KW-1185">Reference proteome</keyword>
<evidence type="ECO:0000313" key="3">
    <source>
        <dbReference type="Proteomes" id="UP000324222"/>
    </source>
</evidence>
<dbReference type="Pfam" id="PF00047">
    <property type="entry name" value="ig"/>
    <property type="match status" value="1"/>
</dbReference>
<organism evidence="2 3">
    <name type="scientific">Portunus trituberculatus</name>
    <name type="common">Swimming crab</name>
    <name type="synonym">Neptunus trituberculatus</name>
    <dbReference type="NCBI Taxonomy" id="210409"/>
    <lineage>
        <taxon>Eukaryota</taxon>
        <taxon>Metazoa</taxon>
        <taxon>Ecdysozoa</taxon>
        <taxon>Arthropoda</taxon>
        <taxon>Crustacea</taxon>
        <taxon>Multicrustacea</taxon>
        <taxon>Malacostraca</taxon>
        <taxon>Eumalacostraca</taxon>
        <taxon>Eucarida</taxon>
        <taxon>Decapoda</taxon>
        <taxon>Pleocyemata</taxon>
        <taxon>Brachyura</taxon>
        <taxon>Eubrachyura</taxon>
        <taxon>Portunoidea</taxon>
        <taxon>Portunidae</taxon>
        <taxon>Portuninae</taxon>
        <taxon>Portunus</taxon>
    </lineage>
</organism>
<dbReference type="Gene3D" id="2.60.40.10">
    <property type="entry name" value="Immunoglobulins"/>
    <property type="match status" value="1"/>
</dbReference>
<dbReference type="SUPFAM" id="SSF48726">
    <property type="entry name" value="Immunoglobulin"/>
    <property type="match status" value="1"/>
</dbReference>
<gene>
    <name evidence="2" type="ORF">E2C01_095655</name>
</gene>
<dbReference type="Proteomes" id="UP000324222">
    <property type="component" value="Unassembled WGS sequence"/>
</dbReference>
<evidence type="ECO:0000313" key="2">
    <source>
        <dbReference type="EMBL" id="MPD00197.1"/>
    </source>
</evidence>
<accession>A0A5B7K0X0</accession>